<dbReference type="InterPro" id="IPR050186">
    <property type="entry name" value="TPT_transporter"/>
</dbReference>
<comment type="caution">
    <text evidence="7">The sequence shown here is derived from an EMBL/GenBank/DDBJ whole genome shotgun (WGS) entry which is preliminary data.</text>
</comment>
<dbReference type="Proteomes" id="UP001515480">
    <property type="component" value="Unassembled WGS sequence"/>
</dbReference>
<feature type="transmembrane region" description="Helical" evidence="5">
    <location>
        <begin position="107"/>
        <end position="130"/>
    </location>
</feature>
<feature type="transmembrane region" description="Helical" evidence="5">
    <location>
        <begin position="281"/>
        <end position="302"/>
    </location>
</feature>
<feature type="transmembrane region" description="Helical" evidence="5">
    <location>
        <begin position="41"/>
        <end position="59"/>
    </location>
</feature>
<dbReference type="EMBL" id="JBGBPQ010000006">
    <property type="protein sequence ID" value="KAL1523507.1"/>
    <property type="molecule type" value="Genomic_DNA"/>
</dbReference>
<evidence type="ECO:0000313" key="8">
    <source>
        <dbReference type="Proteomes" id="UP001515480"/>
    </source>
</evidence>
<name>A0AB34JRN0_PRYPA</name>
<evidence type="ECO:0000256" key="3">
    <source>
        <dbReference type="ARBA" id="ARBA00022989"/>
    </source>
</evidence>
<feature type="transmembrane region" description="Helical" evidence="5">
    <location>
        <begin position="216"/>
        <end position="235"/>
    </location>
</feature>
<evidence type="ECO:0000256" key="2">
    <source>
        <dbReference type="ARBA" id="ARBA00022692"/>
    </source>
</evidence>
<evidence type="ECO:0000259" key="6">
    <source>
        <dbReference type="Pfam" id="PF03151"/>
    </source>
</evidence>
<dbReference type="PANTHER" id="PTHR11132">
    <property type="entry name" value="SOLUTE CARRIER FAMILY 35"/>
    <property type="match status" value="1"/>
</dbReference>
<keyword evidence="3 5" id="KW-1133">Transmembrane helix</keyword>
<dbReference type="AlphaFoldDB" id="A0AB34JRN0"/>
<feature type="transmembrane region" description="Helical" evidence="5">
    <location>
        <begin position="176"/>
        <end position="195"/>
    </location>
</feature>
<feature type="transmembrane region" description="Helical" evidence="5">
    <location>
        <begin position="71"/>
        <end position="87"/>
    </location>
</feature>
<protein>
    <recommendedName>
        <fullName evidence="6">Sugar phosphate transporter domain-containing protein</fullName>
    </recommendedName>
</protein>
<sequence length="328" mass="35051">MPRRDVAFSVLPLDGGTPPCGGASLWCRCAPLRDRVLRTSSVALASASWSCCSIAMTLLNKWAVERTAAPLALVLLQMAATVCLAAATRDLRFGEGALLWAALVPPLFAAMMLSSILALHHVSVGSFVVVRNMGPLVTLGVETLVHRPDNLACDSTTIAATLAIALGVAMYEFSNIRFSAIGMFFLLANLLFSCAERMLQRHLLAVRGVSVSKPGLMLINNAVGAAFTLLIIALFQETAQLHHLAIRMRRTSVLTPVVASCFVGALISYSGLWLQSLVTATSFMVLGCFNKVAVIIWGIVFMKDASSPIALLGAMVSIFGCYLYSRAK</sequence>
<feature type="transmembrane region" description="Helical" evidence="5">
    <location>
        <begin position="255"/>
        <end position="274"/>
    </location>
</feature>
<dbReference type="InterPro" id="IPR004853">
    <property type="entry name" value="Sugar_P_trans_dom"/>
</dbReference>
<evidence type="ECO:0000313" key="7">
    <source>
        <dbReference type="EMBL" id="KAL1523507.1"/>
    </source>
</evidence>
<accession>A0AB34JRN0</accession>
<gene>
    <name evidence="7" type="ORF">AB1Y20_018445</name>
</gene>
<dbReference type="GO" id="GO:0016020">
    <property type="term" value="C:membrane"/>
    <property type="evidence" value="ECO:0007669"/>
    <property type="project" value="UniProtKB-SubCell"/>
</dbReference>
<keyword evidence="8" id="KW-1185">Reference proteome</keyword>
<evidence type="ECO:0000256" key="1">
    <source>
        <dbReference type="ARBA" id="ARBA00004141"/>
    </source>
</evidence>
<keyword evidence="2 5" id="KW-0812">Transmembrane</keyword>
<reference evidence="7 8" key="1">
    <citation type="journal article" date="2024" name="Science">
        <title>Giant polyketide synthase enzymes in the biosynthesis of giant marine polyether toxins.</title>
        <authorList>
            <person name="Fallon T.R."/>
            <person name="Shende V.V."/>
            <person name="Wierzbicki I.H."/>
            <person name="Pendleton A.L."/>
            <person name="Watervoot N.F."/>
            <person name="Auber R.P."/>
            <person name="Gonzalez D.J."/>
            <person name="Wisecaver J.H."/>
            <person name="Moore B.S."/>
        </authorList>
    </citation>
    <scope>NUCLEOTIDE SEQUENCE [LARGE SCALE GENOMIC DNA]</scope>
    <source>
        <strain evidence="7 8">12B1</strain>
    </source>
</reference>
<feature type="transmembrane region" description="Helical" evidence="5">
    <location>
        <begin position="308"/>
        <end position="325"/>
    </location>
</feature>
<evidence type="ECO:0000256" key="4">
    <source>
        <dbReference type="ARBA" id="ARBA00023136"/>
    </source>
</evidence>
<dbReference type="Pfam" id="PF03151">
    <property type="entry name" value="TPT"/>
    <property type="match status" value="1"/>
</dbReference>
<proteinExistence type="predicted"/>
<evidence type="ECO:0000256" key="5">
    <source>
        <dbReference type="SAM" id="Phobius"/>
    </source>
</evidence>
<keyword evidence="4 5" id="KW-0472">Membrane</keyword>
<comment type="subcellular location">
    <subcellularLocation>
        <location evidence="1">Membrane</location>
        <topology evidence="1">Multi-pass membrane protein</topology>
    </subcellularLocation>
</comment>
<feature type="domain" description="Sugar phosphate transporter" evidence="6">
    <location>
        <begin position="42"/>
        <end position="325"/>
    </location>
</feature>
<organism evidence="7 8">
    <name type="scientific">Prymnesium parvum</name>
    <name type="common">Toxic golden alga</name>
    <dbReference type="NCBI Taxonomy" id="97485"/>
    <lineage>
        <taxon>Eukaryota</taxon>
        <taxon>Haptista</taxon>
        <taxon>Haptophyta</taxon>
        <taxon>Prymnesiophyceae</taxon>
        <taxon>Prymnesiales</taxon>
        <taxon>Prymnesiaceae</taxon>
        <taxon>Prymnesium</taxon>
    </lineage>
</organism>